<protein>
    <submittedName>
        <fullName evidence="1">Uncharacterized protein</fullName>
    </submittedName>
</protein>
<organism evidence="1 2">
    <name type="scientific">Alligator mississippiensis</name>
    <name type="common">American alligator</name>
    <dbReference type="NCBI Taxonomy" id="8496"/>
    <lineage>
        <taxon>Eukaryota</taxon>
        <taxon>Metazoa</taxon>
        <taxon>Chordata</taxon>
        <taxon>Craniata</taxon>
        <taxon>Vertebrata</taxon>
        <taxon>Euteleostomi</taxon>
        <taxon>Archelosauria</taxon>
        <taxon>Archosauria</taxon>
        <taxon>Crocodylia</taxon>
        <taxon>Alligatoridae</taxon>
        <taxon>Alligatorinae</taxon>
        <taxon>Alligator</taxon>
    </lineage>
</organism>
<evidence type="ECO:0000313" key="2">
    <source>
        <dbReference type="Proteomes" id="UP000050525"/>
    </source>
</evidence>
<keyword evidence="2" id="KW-1185">Reference proteome</keyword>
<accession>A0A151MQ53</accession>
<dbReference type="EMBL" id="AKHW03005461">
    <property type="protein sequence ID" value="KYO26661.1"/>
    <property type="molecule type" value="Genomic_DNA"/>
</dbReference>
<name>A0A151MQ53_ALLMI</name>
<sequence length="135" mass="15416">MGLPLAEPAQDRTLLLDWLVITSEERLVDSQAWWVEDVTQQDAGHMENLAQQDTWRAEDLAHKEAQDWADQLFRARFLALEEQHREAVEQQAARAVEETEEDHWVLDNVLALAVTFITPAALSPIVPPWQPPTAQ</sequence>
<dbReference type="AlphaFoldDB" id="A0A151MQ53"/>
<evidence type="ECO:0000313" key="1">
    <source>
        <dbReference type="EMBL" id="KYO26661.1"/>
    </source>
</evidence>
<comment type="caution">
    <text evidence="1">The sequence shown here is derived from an EMBL/GenBank/DDBJ whole genome shotgun (WGS) entry which is preliminary data.</text>
</comment>
<dbReference type="Proteomes" id="UP000050525">
    <property type="component" value="Unassembled WGS sequence"/>
</dbReference>
<reference evidence="1 2" key="1">
    <citation type="journal article" date="2012" name="Genome Biol.">
        <title>Sequencing three crocodilian genomes to illuminate the evolution of archosaurs and amniotes.</title>
        <authorList>
            <person name="St John J.A."/>
            <person name="Braun E.L."/>
            <person name="Isberg S.R."/>
            <person name="Miles L.G."/>
            <person name="Chong A.Y."/>
            <person name="Gongora J."/>
            <person name="Dalzell P."/>
            <person name="Moran C."/>
            <person name="Bed'hom B."/>
            <person name="Abzhanov A."/>
            <person name="Burgess S.C."/>
            <person name="Cooksey A.M."/>
            <person name="Castoe T.A."/>
            <person name="Crawford N.G."/>
            <person name="Densmore L.D."/>
            <person name="Drew J.C."/>
            <person name="Edwards S.V."/>
            <person name="Faircloth B.C."/>
            <person name="Fujita M.K."/>
            <person name="Greenwold M.J."/>
            <person name="Hoffmann F.G."/>
            <person name="Howard J.M."/>
            <person name="Iguchi T."/>
            <person name="Janes D.E."/>
            <person name="Khan S.Y."/>
            <person name="Kohno S."/>
            <person name="de Koning A.J."/>
            <person name="Lance S.L."/>
            <person name="McCarthy F.M."/>
            <person name="McCormack J.E."/>
            <person name="Merchant M.E."/>
            <person name="Peterson D.G."/>
            <person name="Pollock D.D."/>
            <person name="Pourmand N."/>
            <person name="Raney B.J."/>
            <person name="Roessler K.A."/>
            <person name="Sanford J.R."/>
            <person name="Sawyer R.H."/>
            <person name="Schmidt C.J."/>
            <person name="Triplett E.W."/>
            <person name="Tuberville T.D."/>
            <person name="Venegas-Anaya M."/>
            <person name="Howard J.T."/>
            <person name="Jarvis E.D."/>
            <person name="Guillette L.J.Jr."/>
            <person name="Glenn T.C."/>
            <person name="Green R.E."/>
            <person name="Ray D.A."/>
        </authorList>
    </citation>
    <scope>NUCLEOTIDE SEQUENCE [LARGE SCALE GENOMIC DNA]</scope>
    <source>
        <strain evidence="1">KSC_2009_1</strain>
    </source>
</reference>
<gene>
    <name evidence="1" type="ORF">Y1Q_0019141</name>
</gene>
<proteinExistence type="predicted"/>